<dbReference type="PANTHER" id="PTHR12385:SF14">
    <property type="entry name" value="CHOLINE TRANSPORTER-LIKE 2"/>
    <property type="match status" value="1"/>
</dbReference>
<dbReference type="SMART" id="SM00054">
    <property type="entry name" value="EFh"/>
    <property type="match status" value="2"/>
</dbReference>
<evidence type="ECO:0000256" key="5">
    <source>
        <dbReference type="ARBA" id="ARBA00022989"/>
    </source>
</evidence>
<keyword evidence="5 9" id="KW-1133">Transmembrane helix</keyword>
<dbReference type="InterPro" id="IPR002048">
    <property type="entry name" value="EF_hand_dom"/>
</dbReference>
<feature type="transmembrane region" description="Helical" evidence="9">
    <location>
        <begin position="40"/>
        <end position="67"/>
    </location>
</feature>
<feature type="transmembrane region" description="Helical" evidence="9">
    <location>
        <begin position="659"/>
        <end position="681"/>
    </location>
</feature>
<accession>A0A7S3ZLQ9</accession>
<dbReference type="PANTHER" id="PTHR12385">
    <property type="entry name" value="CHOLINE TRANSPORTER-LIKE (SLC FAMILY 44)"/>
    <property type="match status" value="1"/>
</dbReference>
<dbReference type="EMBL" id="CAKKNE010000003">
    <property type="protein sequence ID" value="CAH0372556.1"/>
    <property type="molecule type" value="Genomic_DNA"/>
</dbReference>
<keyword evidence="3 9" id="KW-0812">Transmembrane</keyword>
<feature type="compositionally biased region" description="Pro residues" evidence="8">
    <location>
        <begin position="223"/>
        <end position="233"/>
    </location>
</feature>
<keyword evidence="13" id="KW-1185">Reference proteome</keyword>
<feature type="domain" description="EF-hand" evidence="10">
    <location>
        <begin position="763"/>
        <end position="798"/>
    </location>
</feature>
<gene>
    <name evidence="11" type="ORF">PCAL00307_LOCUS2622</name>
    <name evidence="12" type="ORF">PECAL_3P25630</name>
</gene>
<comment type="similarity">
    <text evidence="2">Belongs to the CTL (choline transporter-like) family.</text>
</comment>
<dbReference type="EMBL" id="HBIW01003124">
    <property type="protein sequence ID" value="CAE0687188.1"/>
    <property type="molecule type" value="Transcribed_RNA"/>
</dbReference>
<evidence type="ECO:0000256" key="1">
    <source>
        <dbReference type="ARBA" id="ARBA00004141"/>
    </source>
</evidence>
<dbReference type="PROSITE" id="PS00018">
    <property type="entry name" value="EF_HAND_1"/>
    <property type="match status" value="2"/>
</dbReference>
<dbReference type="InterPro" id="IPR018247">
    <property type="entry name" value="EF_Hand_1_Ca_BS"/>
</dbReference>
<dbReference type="Proteomes" id="UP000789595">
    <property type="component" value="Unassembled WGS sequence"/>
</dbReference>
<reference evidence="11" key="1">
    <citation type="submission" date="2021-01" db="EMBL/GenBank/DDBJ databases">
        <authorList>
            <person name="Corre E."/>
            <person name="Pelletier E."/>
            <person name="Niang G."/>
            <person name="Scheremetjew M."/>
            <person name="Finn R."/>
            <person name="Kale V."/>
            <person name="Holt S."/>
            <person name="Cochrane G."/>
            <person name="Meng A."/>
            <person name="Brown T."/>
            <person name="Cohen L."/>
        </authorList>
    </citation>
    <scope>NUCLEOTIDE SEQUENCE</scope>
    <source>
        <strain evidence="11">CCMP1756</strain>
    </source>
</reference>
<keyword evidence="6 9" id="KW-0472">Membrane</keyword>
<dbReference type="Pfam" id="PF04515">
    <property type="entry name" value="Choline_transpo"/>
    <property type="match status" value="1"/>
</dbReference>
<evidence type="ECO:0000259" key="10">
    <source>
        <dbReference type="PROSITE" id="PS50222"/>
    </source>
</evidence>
<keyword evidence="4" id="KW-0106">Calcium</keyword>
<feature type="transmembrane region" description="Helical" evidence="9">
    <location>
        <begin position="399"/>
        <end position="421"/>
    </location>
</feature>
<evidence type="ECO:0000313" key="13">
    <source>
        <dbReference type="Proteomes" id="UP000789595"/>
    </source>
</evidence>
<comment type="subcellular location">
    <subcellularLocation>
        <location evidence="1">Membrane</location>
        <topology evidence="1">Multi-pass membrane protein</topology>
    </subcellularLocation>
</comment>
<dbReference type="PROSITE" id="PS50222">
    <property type="entry name" value="EF_HAND_2"/>
    <property type="match status" value="2"/>
</dbReference>
<dbReference type="Gene3D" id="1.10.238.10">
    <property type="entry name" value="EF-hand"/>
    <property type="match status" value="1"/>
</dbReference>
<sequence length="871" mass="93067">MPCCGPSRESEADAAARALGVDATNEAGPLAGAGSRCTDALCLLCIIACWLGLTILGLVVTGVPGFAVDTLPAGDPRRLLFGVDDLGDVCSVEEHTTYHADGSYKTYDVSALRKSYYLPSGAVVCVRACPSEDDARRFVCDYDAAAALDKHLARGDTHEYWSAGLAYVLEARCNFVWATTEILSYCAFDAAPDIGGALAASEPMDAPTPRPTLQRGPSTSQPSPRPTPAPTTPKPTAVYTPAPTFNASLPCTQALDRAYCDSLVGKNGSRAYCYDWFCPTCALPGACDFACGFCESRAPTPLPQVPQRDGASAAVYEEIAADVFATRDWILLFGFLVAAAFGFAYLVVLQIPFLLFAMVWVLLASVLIILVAAAALAAATARDWAAEDPPAHSERELQVMRALAAVLVVASVLYACLLVALRKRITLAIGILKEAARALTTMPALALLPVVQCAGLVLFFTVWIIYAAYLASAGELKTSYVEYNGAQISYKEFEYSRDQRWAALYLVFGWFWTSEFIFALGQLVVAGAVVQWYFTRDKATAALVTPQAVLRLLVRIAGRHAGTAAFGALVIAVCKTLQVVVQYIKRCTPAKENKLAKIVLDCITYCLVAVEKCVRFLNKHAYIQTVLHGVGFCTAGFRAFALIMANGGRVTAVACVAKLVLFFGKLSVALATTFCFYVSVLMDMQDKLHGVIAPSLVCLAVSYFTADAFNNVFEMCIWTILQCFVVDETQFSSNPFASGALSGCIKKTAAAKPGGGCCGRPKKGEGPLWDKFCGFDADGSGVLDAAELRALLRKCTGAEPSEKEVAKMMASVDENSDGVVDFAEFSEIHRKALDGSLEFRALADAMTSFDALTAQMDDDDDSDAAPDAGAG</sequence>
<feature type="transmembrane region" description="Helical" evidence="9">
    <location>
        <begin position="688"/>
        <end position="706"/>
    </location>
</feature>
<protein>
    <recommendedName>
        <fullName evidence="10">EF-hand domain-containing protein</fullName>
    </recommendedName>
</protein>
<dbReference type="OrthoDB" id="420519at2759"/>
<dbReference type="CDD" id="cd00051">
    <property type="entry name" value="EFh"/>
    <property type="match status" value="1"/>
</dbReference>
<dbReference type="GO" id="GO:0022857">
    <property type="term" value="F:transmembrane transporter activity"/>
    <property type="evidence" value="ECO:0007669"/>
    <property type="project" value="InterPro"/>
</dbReference>
<dbReference type="GO" id="GO:0005509">
    <property type="term" value="F:calcium ion binding"/>
    <property type="evidence" value="ECO:0007669"/>
    <property type="project" value="InterPro"/>
</dbReference>
<name>A0A7S3ZLQ9_9STRA</name>
<evidence type="ECO:0000256" key="3">
    <source>
        <dbReference type="ARBA" id="ARBA00022692"/>
    </source>
</evidence>
<evidence type="ECO:0000256" key="2">
    <source>
        <dbReference type="ARBA" id="ARBA00007168"/>
    </source>
</evidence>
<feature type="transmembrane region" description="Helical" evidence="9">
    <location>
        <begin position="442"/>
        <end position="469"/>
    </location>
</feature>
<dbReference type="InterPro" id="IPR011992">
    <property type="entry name" value="EF-hand-dom_pair"/>
</dbReference>
<evidence type="ECO:0000256" key="7">
    <source>
        <dbReference type="ARBA" id="ARBA00023180"/>
    </source>
</evidence>
<feature type="transmembrane region" description="Helical" evidence="9">
    <location>
        <begin position="329"/>
        <end position="348"/>
    </location>
</feature>
<dbReference type="SUPFAM" id="SSF47473">
    <property type="entry name" value="EF-hand"/>
    <property type="match status" value="1"/>
</dbReference>
<feature type="transmembrane region" description="Helical" evidence="9">
    <location>
        <begin position="355"/>
        <end position="379"/>
    </location>
</feature>
<evidence type="ECO:0000256" key="9">
    <source>
        <dbReference type="SAM" id="Phobius"/>
    </source>
</evidence>
<evidence type="ECO:0000313" key="11">
    <source>
        <dbReference type="EMBL" id="CAE0687188.1"/>
    </source>
</evidence>
<dbReference type="Pfam" id="PF13499">
    <property type="entry name" value="EF-hand_7"/>
    <property type="match status" value="1"/>
</dbReference>
<feature type="transmembrane region" description="Helical" evidence="9">
    <location>
        <begin position="625"/>
        <end position="647"/>
    </location>
</feature>
<evidence type="ECO:0000256" key="4">
    <source>
        <dbReference type="ARBA" id="ARBA00022837"/>
    </source>
</evidence>
<dbReference type="InterPro" id="IPR007603">
    <property type="entry name" value="Choline_transptr-like"/>
</dbReference>
<evidence type="ECO:0000256" key="8">
    <source>
        <dbReference type="SAM" id="MobiDB-lite"/>
    </source>
</evidence>
<feature type="transmembrane region" description="Helical" evidence="9">
    <location>
        <begin position="502"/>
        <end position="530"/>
    </location>
</feature>
<evidence type="ECO:0000256" key="6">
    <source>
        <dbReference type="ARBA" id="ARBA00023136"/>
    </source>
</evidence>
<keyword evidence="7" id="KW-0325">Glycoprotein</keyword>
<proteinExistence type="inferred from homology"/>
<dbReference type="AlphaFoldDB" id="A0A7S3ZLQ9"/>
<feature type="region of interest" description="Disordered" evidence="8">
    <location>
        <begin position="199"/>
        <end position="237"/>
    </location>
</feature>
<reference evidence="12" key="2">
    <citation type="submission" date="2021-11" db="EMBL/GenBank/DDBJ databases">
        <authorList>
            <consortium name="Genoscope - CEA"/>
            <person name="William W."/>
        </authorList>
    </citation>
    <scope>NUCLEOTIDE SEQUENCE</scope>
</reference>
<feature type="domain" description="EF-hand" evidence="10">
    <location>
        <begin position="800"/>
        <end position="835"/>
    </location>
</feature>
<organism evidence="11">
    <name type="scientific">Pelagomonas calceolata</name>
    <dbReference type="NCBI Taxonomy" id="35677"/>
    <lineage>
        <taxon>Eukaryota</taxon>
        <taxon>Sar</taxon>
        <taxon>Stramenopiles</taxon>
        <taxon>Ochrophyta</taxon>
        <taxon>Pelagophyceae</taxon>
        <taxon>Pelagomonadales</taxon>
        <taxon>Pelagomonadaceae</taxon>
        <taxon>Pelagomonas</taxon>
    </lineage>
</organism>
<evidence type="ECO:0000313" key="12">
    <source>
        <dbReference type="EMBL" id="CAH0372556.1"/>
    </source>
</evidence>
<dbReference type="GO" id="GO:0016020">
    <property type="term" value="C:membrane"/>
    <property type="evidence" value="ECO:0007669"/>
    <property type="project" value="UniProtKB-SubCell"/>
</dbReference>